<dbReference type="Pfam" id="PF01614">
    <property type="entry name" value="IclR_C"/>
    <property type="match status" value="1"/>
</dbReference>
<dbReference type="InterPro" id="IPR036390">
    <property type="entry name" value="WH_DNA-bd_sf"/>
</dbReference>
<protein>
    <submittedName>
        <fullName evidence="6">IclR family transcriptional regulator</fullName>
    </submittedName>
</protein>
<evidence type="ECO:0000259" key="4">
    <source>
        <dbReference type="PROSITE" id="PS51077"/>
    </source>
</evidence>
<evidence type="ECO:0000313" key="6">
    <source>
        <dbReference type="EMBL" id="ATE55981.1"/>
    </source>
</evidence>
<dbReference type="InterPro" id="IPR036388">
    <property type="entry name" value="WH-like_DNA-bd_sf"/>
</dbReference>
<keyword evidence="7" id="KW-1185">Reference proteome</keyword>
<proteinExistence type="predicted"/>
<evidence type="ECO:0000256" key="1">
    <source>
        <dbReference type="ARBA" id="ARBA00023015"/>
    </source>
</evidence>
<evidence type="ECO:0000256" key="2">
    <source>
        <dbReference type="ARBA" id="ARBA00023125"/>
    </source>
</evidence>
<dbReference type="Gene3D" id="1.10.10.10">
    <property type="entry name" value="Winged helix-like DNA-binding domain superfamily/Winged helix DNA-binding domain"/>
    <property type="match status" value="1"/>
</dbReference>
<dbReference type="PANTHER" id="PTHR30136:SF24">
    <property type="entry name" value="HTH-TYPE TRANSCRIPTIONAL REPRESSOR ALLR"/>
    <property type="match status" value="1"/>
</dbReference>
<dbReference type="GO" id="GO:0003700">
    <property type="term" value="F:DNA-binding transcription factor activity"/>
    <property type="evidence" value="ECO:0007669"/>
    <property type="project" value="TreeGrafter"/>
</dbReference>
<dbReference type="Gene3D" id="3.30.450.40">
    <property type="match status" value="1"/>
</dbReference>
<dbReference type="PROSITE" id="PS51078">
    <property type="entry name" value="ICLR_ED"/>
    <property type="match status" value="1"/>
</dbReference>
<dbReference type="InterPro" id="IPR014757">
    <property type="entry name" value="Tscrpt_reg_IclR_C"/>
</dbReference>
<dbReference type="EMBL" id="CP023445">
    <property type="protein sequence ID" value="ATE55981.1"/>
    <property type="molecule type" value="Genomic_DNA"/>
</dbReference>
<dbReference type="PROSITE" id="PS51077">
    <property type="entry name" value="HTH_ICLR"/>
    <property type="match status" value="1"/>
</dbReference>
<dbReference type="Pfam" id="PF09339">
    <property type="entry name" value="HTH_IclR"/>
    <property type="match status" value="1"/>
</dbReference>
<reference evidence="6" key="1">
    <citation type="submission" date="2017-09" db="EMBL/GenBank/DDBJ databases">
        <title>Complete Genome Sequence of ansamitocin-producing Bacterium Actinosynnema pretiosum X47.</title>
        <authorList>
            <person name="Cao G."/>
            <person name="Zong G."/>
            <person name="Zhong C."/>
            <person name="Fu J."/>
        </authorList>
    </citation>
    <scope>NUCLEOTIDE SEQUENCE [LARGE SCALE GENOMIC DNA]</scope>
    <source>
        <strain evidence="6">X47</strain>
    </source>
</reference>
<feature type="domain" description="IclR-ED" evidence="5">
    <location>
        <begin position="64"/>
        <end position="248"/>
    </location>
</feature>
<evidence type="ECO:0000259" key="5">
    <source>
        <dbReference type="PROSITE" id="PS51078"/>
    </source>
</evidence>
<feature type="domain" description="HTH iclR-type" evidence="4">
    <location>
        <begin position="1"/>
        <end position="63"/>
    </location>
</feature>
<dbReference type="SUPFAM" id="SSF55781">
    <property type="entry name" value="GAF domain-like"/>
    <property type="match status" value="1"/>
</dbReference>
<dbReference type="InterPro" id="IPR029016">
    <property type="entry name" value="GAF-like_dom_sf"/>
</dbReference>
<dbReference type="Proteomes" id="UP000218505">
    <property type="component" value="Chromosome"/>
</dbReference>
<dbReference type="GO" id="GO:0045892">
    <property type="term" value="P:negative regulation of DNA-templated transcription"/>
    <property type="evidence" value="ECO:0007669"/>
    <property type="project" value="TreeGrafter"/>
</dbReference>
<gene>
    <name evidence="6" type="ORF">CNX65_24125</name>
</gene>
<sequence length="253" mass="27142">MQVVVRALDVLGALSAAGTSRSLQELHEQLDIPVGSMHRLLATLEQSGYVSRSPVNRRYFLGRSARALGQQARANGARLVRPPAPLEVAARESGETVFLSELIGDVPVCVALVEARHPLRLFVRIGQEMPLHAASSARSILAFQEDEVARALLANAPLTEYTSGTPRTTEGVLEHLSVVRAQGYDVCDNELDRNVWAVSAPVRSIDGSVGASVTLAAAGARMRDPLDRTRATATVLRAARALSEELGYVADED</sequence>
<accession>A0A290ZAB5</accession>
<keyword evidence="3" id="KW-0804">Transcription</keyword>
<dbReference type="KEGG" id="apre:CNX65_24125"/>
<dbReference type="InterPro" id="IPR050707">
    <property type="entry name" value="HTH_MetabolicPath_Reg"/>
</dbReference>
<dbReference type="PANTHER" id="PTHR30136">
    <property type="entry name" value="HELIX-TURN-HELIX TRANSCRIPTIONAL REGULATOR, ICLR FAMILY"/>
    <property type="match status" value="1"/>
</dbReference>
<evidence type="ECO:0000313" key="7">
    <source>
        <dbReference type="Proteomes" id="UP000218505"/>
    </source>
</evidence>
<dbReference type="SMART" id="SM00346">
    <property type="entry name" value="HTH_ICLR"/>
    <property type="match status" value="1"/>
</dbReference>
<keyword evidence="1" id="KW-0805">Transcription regulation</keyword>
<dbReference type="GO" id="GO:0003677">
    <property type="term" value="F:DNA binding"/>
    <property type="evidence" value="ECO:0007669"/>
    <property type="project" value="UniProtKB-KW"/>
</dbReference>
<organism evidence="6 7">
    <name type="scientific">Actinosynnema pretiosum</name>
    <dbReference type="NCBI Taxonomy" id="42197"/>
    <lineage>
        <taxon>Bacteria</taxon>
        <taxon>Bacillati</taxon>
        <taxon>Actinomycetota</taxon>
        <taxon>Actinomycetes</taxon>
        <taxon>Pseudonocardiales</taxon>
        <taxon>Pseudonocardiaceae</taxon>
        <taxon>Actinosynnema</taxon>
    </lineage>
</organism>
<dbReference type="AlphaFoldDB" id="A0A290ZAB5"/>
<dbReference type="SUPFAM" id="SSF46785">
    <property type="entry name" value="Winged helix' DNA-binding domain"/>
    <property type="match status" value="1"/>
</dbReference>
<name>A0A290ZAB5_9PSEU</name>
<keyword evidence="2" id="KW-0238">DNA-binding</keyword>
<evidence type="ECO:0000256" key="3">
    <source>
        <dbReference type="ARBA" id="ARBA00023163"/>
    </source>
</evidence>
<dbReference type="InterPro" id="IPR005471">
    <property type="entry name" value="Tscrpt_reg_IclR_N"/>
</dbReference>